<proteinExistence type="predicted"/>
<keyword evidence="3" id="KW-0418">Kinase</keyword>
<dbReference type="GO" id="GO:0030447">
    <property type="term" value="P:filamentous growth"/>
    <property type="evidence" value="ECO:0007669"/>
    <property type="project" value="UniProtKB-ARBA"/>
</dbReference>
<feature type="binding site" evidence="5">
    <location>
        <position position="164"/>
    </location>
    <ligand>
        <name>ATP</name>
        <dbReference type="ChEBI" id="CHEBI:30616"/>
    </ligand>
</feature>
<dbReference type="InterPro" id="IPR000719">
    <property type="entry name" value="Prot_kinase_dom"/>
</dbReference>
<evidence type="ECO:0000256" key="1">
    <source>
        <dbReference type="ARBA" id="ARBA00022679"/>
    </source>
</evidence>
<dbReference type="InterPro" id="IPR016024">
    <property type="entry name" value="ARM-type_fold"/>
</dbReference>
<dbReference type="CDD" id="cd06606">
    <property type="entry name" value="STKc_MAPKKK"/>
    <property type="match status" value="1"/>
</dbReference>
<evidence type="ECO:0000256" key="4">
    <source>
        <dbReference type="ARBA" id="ARBA00022840"/>
    </source>
</evidence>
<gene>
    <name evidence="8" type="ORF">DEBR0S6_05754G</name>
</gene>
<keyword evidence="1" id="KW-0808">Transferase</keyword>
<dbReference type="Gene3D" id="1.25.10.10">
    <property type="entry name" value="Leucine-rich Repeat Variant"/>
    <property type="match status" value="1"/>
</dbReference>
<dbReference type="AlphaFoldDB" id="A0A7D9D016"/>
<accession>A0A7D9D016</accession>
<dbReference type="GO" id="GO:0005524">
    <property type="term" value="F:ATP binding"/>
    <property type="evidence" value="ECO:0007669"/>
    <property type="project" value="UniProtKB-UniRule"/>
</dbReference>
<organism evidence="8 9">
    <name type="scientific">Dekkera bruxellensis</name>
    <name type="common">Brettanomyces custersii</name>
    <dbReference type="NCBI Taxonomy" id="5007"/>
    <lineage>
        <taxon>Eukaryota</taxon>
        <taxon>Fungi</taxon>
        <taxon>Dikarya</taxon>
        <taxon>Ascomycota</taxon>
        <taxon>Saccharomycotina</taxon>
        <taxon>Pichiomycetes</taxon>
        <taxon>Pichiales</taxon>
        <taxon>Pichiaceae</taxon>
        <taxon>Brettanomyces</taxon>
    </lineage>
</organism>
<reference evidence="8 9" key="1">
    <citation type="submission" date="2019-07" db="EMBL/GenBank/DDBJ databases">
        <authorList>
            <person name="Friedrich A."/>
            <person name="Schacherer J."/>
        </authorList>
    </citation>
    <scope>NUCLEOTIDE SEQUENCE [LARGE SCALE GENOMIC DNA]</scope>
</reference>
<evidence type="ECO:0000256" key="6">
    <source>
        <dbReference type="SAM" id="MobiDB-lite"/>
    </source>
</evidence>
<dbReference type="InterPro" id="IPR050538">
    <property type="entry name" value="MAP_kinase_kinase_kinase"/>
</dbReference>
<dbReference type="FunFam" id="3.30.200.20:FF:000042">
    <property type="entry name" value="Aurora kinase A"/>
    <property type="match status" value="1"/>
</dbReference>
<dbReference type="InterPro" id="IPR011989">
    <property type="entry name" value="ARM-like"/>
</dbReference>
<dbReference type="Pfam" id="PF00069">
    <property type="entry name" value="Pkinase"/>
    <property type="match status" value="1"/>
</dbReference>
<keyword evidence="4 5" id="KW-0067">ATP-binding</keyword>
<keyword evidence="9" id="KW-1185">Reference proteome</keyword>
<dbReference type="EMBL" id="CABFWN010000006">
    <property type="protein sequence ID" value="VUG20015.1"/>
    <property type="molecule type" value="Genomic_DNA"/>
</dbReference>
<dbReference type="InterPro" id="IPR008271">
    <property type="entry name" value="Ser/Thr_kinase_AS"/>
</dbReference>
<dbReference type="SUPFAM" id="SSF48371">
    <property type="entry name" value="ARM repeat"/>
    <property type="match status" value="1"/>
</dbReference>
<keyword evidence="2 5" id="KW-0547">Nucleotide-binding</keyword>
<dbReference type="PROSITE" id="PS00107">
    <property type="entry name" value="PROTEIN_KINASE_ATP"/>
    <property type="match status" value="1"/>
</dbReference>
<feature type="domain" description="Protein kinase" evidence="7">
    <location>
        <begin position="130"/>
        <end position="384"/>
    </location>
</feature>
<feature type="region of interest" description="Disordered" evidence="6">
    <location>
        <begin position="80"/>
        <end position="104"/>
    </location>
</feature>
<sequence length="984" mass="113016">MFHRGSAQLAVQRTGKRSTRIVNTTAKNLLEIFKEPDRNDTDDFINEFEADDIDNQLRHSQLGSEGGKSFNYVTSNEKPKIKGKIHPTKSTGMEKRKNETNEQQNLTARDWTLKVAKRISDLSVHEFAQFTKISLLGRGAFGKVYKVYHEPSGRIFAMKTIVIKQSENNPDAILKEILIMKNLRHPNIVRLNHYHLNTHELDLVMEFCSGGSLRTIIREKGGLPESRVIQYTRQILNGLSYLHAHGIIHRDIKAANILLDGDIVKLADFGVSLNVNDKNLRDTIRKEPYGSVYWMAPEVIKLQGATKAADIWSLGATILELLTGEPPFSQYDPLPACHAIGVGERIVYPKSISRDCFEFLDKNCLVYDPGMRLTSEELKHHRWLAANDGKMISKDSNRAKLSKFEETPDDYENYEDEFETLDIDIRALNNRSRNKNMNMFAEISEDFDDGFDFSDSSSDQEDKLSSLANEIHIIKSIPNCGVDDLARVHTFDNVMILNKLVEHNFLLELIYCLNDEDKTDQLKIEMLRIANALFEKRISTLEEFCVSGSISQVLELYDDAPQIVLKFISLLKLSKTCVQNLGQSGTYIYVWNIFARGSLTLDYQAEIIHLLSLLFNNEKTRKDQITACLVARNVPITLSSSISELSGSNLDSSVDEVMDILNIMLDFVPTAHKNSILTLRFYKNIFRSYHTFCLKSRFKALRIIMMDGDQSRSFISLASIPTLIQLLVQDLVDKMDSEIYKSFAEYAIDFIAMCCRDSEENVEDLIDCGGIKMLHVILTYSQTTRHLDKQLREKVSVLLFRVLEFTNEEKVRRSTKVLLSMLLMIIDDPKYGQQTLAKILDFEQTIGLERIVQLIDQQDNISHMLRGLLNSNNFYGYCREIQRAIIMEMHTENKSILAVSIGQNEAMLEFLWKKLKHVKDRDGEMKYIMQFLFVIFRNCGALNSELREMDRELRETMITAKNEVQDNEVIQIMRKMIHLLRTKA</sequence>
<name>A0A7D9D016_DEKBR</name>
<evidence type="ECO:0000256" key="2">
    <source>
        <dbReference type="ARBA" id="ARBA00022741"/>
    </source>
</evidence>
<protein>
    <submittedName>
        <fullName evidence="8">DEBR0S6_05754g1_1</fullName>
    </submittedName>
</protein>
<evidence type="ECO:0000313" key="8">
    <source>
        <dbReference type="EMBL" id="VUG20015.1"/>
    </source>
</evidence>
<evidence type="ECO:0000259" key="7">
    <source>
        <dbReference type="PROSITE" id="PS50011"/>
    </source>
</evidence>
<dbReference type="GO" id="GO:0004672">
    <property type="term" value="F:protein kinase activity"/>
    <property type="evidence" value="ECO:0007669"/>
    <property type="project" value="InterPro"/>
</dbReference>
<dbReference type="PANTHER" id="PTHR48016:SF56">
    <property type="entry name" value="MAPKK KINASE"/>
    <property type="match status" value="1"/>
</dbReference>
<evidence type="ECO:0000313" key="9">
    <source>
        <dbReference type="Proteomes" id="UP000478008"/>
    </source>
</evidence>
<dbReference type="PROSITE" id="PS00108">
    <property type="entry name" value="PROTEIN_KINASE_ST"/>
    <property type="match status" value="1"/>
</dbReference>
<dbReference type="Gene3D" id="1.10.510.10">
    <property type="entry name" value="Transferase(Phosphotransferase) domain 1"/>
    <property type="match status" value="1"/>
</dbReference>
<dbReference type="SMART" id="SM00220">
    <property type="entry name" value="S_TKc"/>
    <property type="match status" value="1"/>
</dbReference>
<dbReference type="GO" id="GO:0000165">
    <property type="term" value="P:MAPK cascade"/>
    <property type="evidence" value="ECO:0007669"/>
    <property type="project" value="UniProtKB-ARBA"/>
</dbReference>
<evidence type="ECO:0000256" key="5">
    <source>
        <dbReference type="PROSITE-ProRule" id="PRU10141"/>
    </source>
</evidence>
<dbReference type="Proteomes" id="UP000478008">
    <property type="component" value="Unassembled WGS sequence"/>
</dbReference>
<dbReference type="InterPro" id="IPR017441">
    <property type="entry name" value="Protein_kinase_ATP_BS"/>
</dbReference>
<dbReference type="PANTHER" id="PTHR48016">
    <property type="entry name" value="MAP KINASE KINASE KINASE SSK2-RELATED-RELATED"/>
    <property type="match status" value="1"/>
</dbReference>
<dbReference type="SUPFAM" id="SSF56112">
    <property type="entry name" value="Protein kinase-like (PK-like)"/>
    <property type="match status" value="1"/>
</dbReference>
<dbReference type="InterPro" id="IPR011009">
    <property type="entry name" value="Kinase-like_dom_sf"/>
</dbReference>
<dbReference type="PROSITE" id="PS50011">
    <property type="entry name" value="PROTEIN_KINASE_DOM"/>
    <property type="match status" value="1"/>
</dbReference>
<evidence type="ECO:0000256" key="3">
    <source>
        <dbReference type="ARBA" id="ARBA00022777"/>
    </source>
</evidence>